<comment type="similarity">
    <text evidence="15">Belongs to the AAA ATPase family.</text>
</comment>
<dbReference type="InterPro" id="IPR027417">
    <property type="entry name" value="P-loop_NTPase"/>
</dbReference>
<dbReference type="GO" id="GO:0004222">
    <property type="term" value="F:metalloendopeptidase activity"/>
    <property type="evidence" value="ECO:0007669"/>
    <property type="project" value="InterPro"/>
</dbReference>
<dbReference type="Proteomes" id="UP000093352">
    <property type="component" value="Unassembled WGS sequence"/>
</dbReference>
<evidence type="ECO:0000256" key="3">
    <source>
        <dbReference type="ARBA" id="ARBA00010044"/>
    </source>
</evidence>
<keyword evidence="14 17" id="KW-0472">Membrane</keyword>
<comment type="subcellular location">
    <subcellularLocation>
        <location evidence="2">Membrane</location>
        <topology evidence="2">Multi-pass membrane protein</topology>
    </subcellularLocation>
</comment>
<organism evidence="19 20">
    <name type="scientific">Criibacterium bergeronii</name>
    <dbReference type="NCBI Taxonomy" id="1871336"/>
    <lineage>
        <taxon>Bacteria</taxon>
        <taxon>Bacillati</taxon>
        <taxon>Bacillota</taxon>
        <taxon>Clostridia</taxon>
        <taxon>Peptostreptococcales</taxon>
        <taxon>Filifactoraceae</taxon>
        <taxon>Criibacterium</taxon>
    </lineage>
</organism>
<dbReference type="FunFam" id="3.40.50.300:FF:000277">
    <property type="entry name" value="ATP-dependent zinc metalloprotease FtsH"/>
    <property type="match status" value="1"/>
</dbReference>
<dbReference type="InterPro" id="IPR003960">
    <property type="entry name" value="ATPase_AAA_CS"/>
</dbReference>
<dbReference type="Gene3D" id="1.10.8.60">
    <property type="match status" value="1"/>
</dbReference>
<keyword evidence="12 17" id="KW-1133">Transmembrane helix</keyword>
<feature type="region of interest" description="Disordered" evidence="16">
    <location>
        <begin position="663"/>
        <end position="694"/>
    </location>
</feature>
<dbReference type="GO" id="GO:0016887">
    <property type="term" value="F:ATP hydrolysis activity"/>
    <property type="evidence" value="ECO:0007669"/>
    <property type="project" value="InterPro"/>
</dbReference>
<evidence type="ECO:0000256" key="8">
    <source>
        <dbReference type="ARBA" id="ARBA00022801"/>
    </source>
</evidence>
<evidence type="ECO:0000256" key="12">
    <source>
        <dbReference type="ARBA" id="ARBA00022989"/>
    </source>
</evidence>
<dbReference type="SMART" id="SM00382">
    <property type="entry name" value="AAA"/>
    <property type="match status" value="1"/>
</dbReference>
<keyword evidence="20" id="KW-1185">Reference proteome</keyword>
<dbReference type="GO" id="GO:0006508">
    <property type="term" value="P:proteolysis"/>
    <property type="evidence" value="ECO:0007669"/>
    <property type="project" value="UniProtKB-KW"/>
</dbReference>
<dbReference type="CDD" id="cd19501">
    <property type="entry name" value="RecA-like_FtsH"/>
    <property type="match status" value="1"/>
</dbReference>
<dbReference type="Pfam" id="PF17862">
    <property type="entry name" value="AAA_lid_3"/>
    <property type="match status" value="1"/>
</dbReference>
<feature type="domain" description="AAA+ ATPase" evidence="18">
    <location>
        <begin position="235"/>
        <end position="372"/>
    </location>
</feature>
<dbReference type="GO" id="GO:0005524">
    <property type="term" value="F:ATP binding"/>
    <property type="evidence" value="ECO:0007669"/>
    <property type="project" value="UniProtKB-KW"/>
</dbReference>
<gene>
    <name evidence="19" type="ORF">BBG48_001080</name>
</gene>
<evidence type="ECO:0000256" key="9">
    <source>
        <dbReference type="ARBA" id="ARBA00022833"/>
    </source>
</evidence>
<evidence type="ECO:0000256" key="17">
    <source>
        <dbReference type="SAM" id="Phobius"/>
    </source>
</evidence>
<dbReference type="InterPro" id="IPR003593">
    <property type="entry name" value="AAA+_ATPase"/>
</dbReference>
<dbReference type="GO" id="GO:0004176">
    <property type="term" value="F:ATP-dependent peptidase activity"/>
    <property type="evidence" value="ECO:0007669"/>
    <property type="project" value="InterPro"/>
</dbReference>
<dbReference type="GO" id="GO:0030163">
    <property type="term" value="P:protein catabolic process"/>
    <property type="evidence" value="ECO:0007669"/>
    <property type="project" value="TreeGrafter"/>
</dbReference>
<dbReference type="InterPro" id="IPR037219">
    <property type="entry name" value="Peptidase_M41-like"/>
</dbReference>
<dbReference type="Gene3D" id="3.40.50.300">
    <property type="entry name" value="P-loop containing nucleotide triphosphate hydrolases"/>
    <property type="match status" value="1"/>
</dbReference>
<keyword evidence="4" id="KW-0645">Protease</keyword>
<keyword evidence="10 15" id="KW-0067">ATP-binding</keyword>
<keyword evidence="6" id="KW-0479">Metal-binding</keyword>
<protein>
    <submittedName>
        <fullName evidence="19">AAA family ATPase</fullName>
    </submittedName>
</protein>
<dbReference type="GO" id="GO:0046872">
    <property type="term" value="F:metal ion binding"/>
    <property type="evidence" value="ECO:0007669"/>
    <property type="project" value="UniProtKB-KW"/>
</dbReference>
<evidence type="ECO:0000256" key="10">
    <source>
        <dbReference type="ARBA" id="ARBA00022840"/>
    </source>
</evidence>
<comment type="caution">
    <text evidence="19">The sequence shown here is derived from an EMBL/GenBank/DDBJ whole genome shotgun (WGS) entry which is preliminary data.</text>
</comment>
<name>A0A371IPC5_9FIRM</name>
<evidence type="ECO:0000256" key="11">
    <source>
        <dbReference type="ARBA" id="ARBA00022946"/>
    </source>
</evidence>
<evidence type="ECO:0000256" key="4">
    <source>
        <dbReference type="ARBA" id="ARBA00022670"/>
    </source>
</evidence>
<evidence type="ECO:0000256" key="15">
    <source>
        <dbReference type="RuleBase" id="RU003651"/>
    </source>
</evidence>
<dbReference type="PROSITE" id="PS00674">
    <property type="entry name" value="AAA"/>
    <property type="match status" value="1"/>
</dbReference>
<dbReference type="EMBL" id="MBEW02000001">
    <property type="protein sequence ID" value="RDY22339.1"/>
    <property type="molecule type" value="Genomic_DNA"/>
</dbReference>
<evidence type="ECO:0000256" key="16">
    <source>
        <dbReference type="SAM" id="MobiDB-lite"/>
    </source>
</evidence>
<evidence type="ECO:0000313" key="20">
    <source>
        <dbReference type="Proteomes" id="UP000093352"/>
    </source>
</evidence>
<dbReference type="SUPFAM" id="SSF140990">
    <property type="entry name" value="FtsH protease domain-like"/>
    <property type="match status" value="1"/>
</dbReference>
<keyword evidence="5 17" id="KW-0812">Transmembrane</keyword>
<comment type="cofactor">
    <cofactor evidence="1">
        <name>Zn(2+)</name>
        <dbReference type="ChEBI" id="CHEBI:29105"/>
    </cofactor>
</comment>
<dbReference type="AlphaFoldDB" id="A0A371IPC5"/>
<evidence type="ECO:0000256" key="6">
    <source>
        <dbReference type="ARBA" id="ARBA00022723"/>
    </source>
</evidence>
<accession>A0A371IPC5</accession>
<feature type="transmembrane region" description="Helical" evidence="17">
    <location>
        <begin position="161"/>
        <end position="182"/>
    </location>
</feature>
<dbReference type="GO" id="GO:0005886">
    <property type="term" value="C:plasma membrane"/>
    <property type="evidence" value="ECO:0007669"/>
    <property type="project" value="TreeGrafter"/>
</dbReference>
<comment type="similarity">
    <text evidence="3">In the C-terminal section; belongs to the peptidase M41 family.</text>
</comment>
<feature type="compositionally biased region" description="Basic residues" evidence="16">
    <location>
        <begin position="669"/>
        <end position="686"/>
    </location>
</feature>
<evidence type="ECO:0000256" key="14">
    <source>
        <dbReference type="ARBA" id="ARBA00023136"/>
    </source>
</evidence>
<dbReference type="InterPro" id="IPR041569">
    <property type="entry name" value="AAA_lid_3"/>
</dbReference>
<evidence type="ECO:0000259" key="18">
    <source>
        <dbReference type="SMART" id="SM00382"/>
    </source>
</evidence>
<evidence type="ECO:0000256" key="1">
    <source>
        <dbReference type="ARBA" id="ARBA00001947"/>
    </source>
</evidence>
<dbReference type="InterPro" id="IPR000642">
    <property type="entry name" value="Peptidase_M41"/>
</dbReference>
<dbReference type="Pfam" id="PF01434">
    <property type="entry name" value="Peptidase_M41"/>
    <property type="match status" value="1"/>
</dbReference>
<evidence type="ECO:0000313" key="19">
    <source>
        <dbReference type="EMBL" id="RDY22339.1"/>
    </source>
</evidence>
<evidence type="ECO:0000256" key="13">
    <source>
        <dbReference type="ARBA" id="ARBA00023049"/>
    </source>
</evidence>
<dbReference type="SUPFAM" id="SSF52540">
    <property type="entry name" value="P-loop containing nucleoside triphosphate hydrolases"/>
    <property type="match status" value="1"/>
</dbReference>
<keyword evidence="8" id="KW-0378">Hydrolase</keyword>
<keyword evidence="7 15" id="KW-0547">Nucleotide-binding</keyword>
<proteinExistence type="inferred from homology"/>
<feature type="transmembrane region" description="Helical" evidence="17">
    <location>
        <begin position="20"/>
        <end position="36"/>
    </location>
</feature>
<dbReference type="Gene3D" id="1.20.58.760">
    <property type="entry name" value="Peptidase M41"/>
    <property type="match status" value="1"/>
</dbReference>
<keyword evidence="11" id="KW-0809">Transit peptide</keyword>
<dbReference type="PANTHER" id="PTHR23076">
    <property type="entry name" value="METALLOPROTEASE M41 FTSH"/>
    <property type="match status" value="1"/>
</dbReference>
<evidence type="ECO:0000256" key="2">
    <source>
        <dbReference type="ARBA" id="ARBA00004141"/>
    </source>
</evidence>
<evidence type="ECO:0000256" key="5">
    <source>
        <dbReference type="ARBA" id="ARBA00022692"/>
    </source>
</evidence>
<evidence type="ECO:0000256" key="7">
    <source>
        <dbReference type="ARBA" id="ARBA00022741"/>
    </source>
</evidence>
<dbReference type="InterPro" id="IPR003959">
    <property type="entry name" value="ATPase_AAA_core"/>
</dbReference>
<dbReference type="RefSeq" id="WP_094754338.1">
    <property type="nucleotide sequence ID" value="NZ_MBEW02000001.1"/>
</dbReference>
<sequence length="694" mass="77579">MSENNKKNNKKNLKVPSKQSSISIIILMILIGFMLFKDSSIFSNKAQNSNSYVPFNEFNTMVQKEQVEYVFFEDGNNSTLQFLPSQSYLKEKGYPITTEYANITLNLSTTKETTIKPAQIPSNGIMKFVTENPGSENYKATLLSKGIRVFTIQQPVSITMIVLYALNMFLPLILIVAFMLYFQKRMEPAENELTTDVPDTKFTNIAGYEGLKNDSKFILDFLKKPQSYEKIGARLPNGVLFYGPPGTGKTLMAKAIAGEASVPFYKVNGSDFVELYVGLGARRVRKLYKTARETAPCIVFIDEIDSIGAARGNHRGSSEDDKTLTALLNELDGFSAKNGVITIAATNRLEDLDPALVRPGRFDRQVAVPLPNKEERKQILELYAKTKKLSSEIDIDKLAAKTIDFSPSELENLLNEAAIKAVTRGSEVVEQKDIDDSYLKIIIKGDKKEDKSQTEHEKKVIAYHEAGHALVGYMLGKPILEVSVIGTTSGAGGYTLSQPKEGLRSKTDMKNEIKEAYGGRAGEMMIAKNPDDITVGAVSDIQHATRIIDRYIKVLGLNGSLINLEELGIRRPTDEIIEQAKQISDELFAETVDILKKNRNKLDKLAELLLEKSLIDGVTFEKLMKETKEANEDVSQEKAIPVLNEKNAVYEVQSSNDNLVFQGDEKDKKLKSKKQKKLKLKKKQKAKFQENQML</sequence>
<keyword evidence="9" id="KW-0862">Zinc</keyword>
<dbReference type="Pfam" id="PF00004">
    <property type="entry name" value="AAA"/>
    <property type="match status" value="1"/>
</dbReference>
<keyword evidence="13" id="KW-0482">Metalloprotease</keyword>
<reference evidence="19 20" key="1">
    <citation type="journal article" date="2016" name="Genome Announc.">
        <title>Draft Genome Sequence of Criibacterium bergeronii gen. nov., sp. nov., Strain CCRI-22567T, Isolated from a Vaginal Sample from a Woman with Bacterial Vaginosis.</title>
        <authorList>
            <person name="Maheux A.F."/>
            <person name="Berube E."/>
            <person name="Boudreau D.K."/>
            <person name="Raymond F."/>
            <person name="Corbeil J."/>
            <person name="Roy P.H."/>
            <person name="Boissinot M."/>
            <person name="Omar R.F."/>
        </authorList>
    </citation>
    <scope>NUCLEOTIDE SEQUENCE [LARGE SCALE GENOMIC DNA]</scope>
    <source>
        <strain evidence="19 20">CCRI-22567</strain>
    </source>
</reference>
<dbReference type="PANTHER" id="PTHR23076:SF97">
    <property type="entry name" value="ATP-DEPENDENT ZINC METALLOPROTEASE YME1L1"/>
    <property type="match status" value="1"/>
</dbReference>